<dbReference type="GeneID" id="98657099"/>
<keyword evidence="4 6" id="KW-1133">Transmembrane helix</keyword>
<dbReference type="PANTHER" id="PTHR34857:SF2">
    <property type="entry name" value="SLL0384 PROTEIN"/>
    <property type="match status" value="1"/>
</dbReference>
<comment type="caution">
    <text evidence="7">The sequence shown here is derived from an EMBL/GenBank/DDBJ whole genome shotgun (WGS) entry which is preliminary data.</text>
</comment>
<dbReference type="PROSITE" id="PS51257">
    <property type="entry name" value="PROKAR_LIPOPROTEIN"/>
    <property type="match status" value="1"/>
</dbReference>
<dbReference type="GO" id="GO:0005886">
    <property type="term" value="C:plasma membrane"/>
    <property type="evidence" value="ECO:0007669"/>
    <property type="project" value="UniProtKB-ARBA"/>
</dbReference>
<dbReference type="AlphaFoldDB" id="A0A6N6NNW8"/>
<organism evidence="7 8">
    <name type="scientific">Ellagibacter isourolithinifaciens</name>
    <dbReference type="NCBI Taxonomy" id="2137581"/>
    <lineage>
        <taxon>Bacteria</taxon>
        <taxon>Bacillati</taxon>
        <taxon>Actinomycetota</taxon>
        <taxon>Coriobacteriia</taxon>
        <taxon>Eggerthellales</taxon>
        <taxon>Eggerthellaceae</taxon>
        <taxon>Ellagibacter</taxon>
    </lineage>
</organism>
<evidence type="ECO:0000256" key="3">
    <source>
        <dbReference type="ARBA" id="ARBA00022692"/>
    </source>
</evidence>
<dbReference type="RefSeq" id="WP_158048701.1">
    <property type="nucleotide sequence ID" value="NZ_WAJR01000002.1"/>
</dbReference>
<feature type="transmembrane region" description="Helical" evidence="6">
    <location>
        <begin position="235"/>
        <end position="254"/>
    </location>
</feature>
<keyword evidence="8" id="KW-1185">Reference proteome</keyword>
<feature type="transmembrane region" description="Helical" evidence="6">
    <location>
        <begin position="146"/>
        <end position="168"/>
    </location>
</feature>
<evidence type="ECO:0000256" key="5">
    <source>
        <dbReference type="ARBA" id="ARBA00023136"/>
    </source>
</evidence>
<feature type="transmembrane region" description="Helical" evidence="6">
    <location>
        <begin position="20"/>
        <end position="51"/>
    </location>
</feature>
<dbReference type="Pfam" id="PF02361">
    <property type="entry name" value="CbiQ"/>
    <property type="match status" value="1"/>
</dbReference>
<accession>A0A6N6NNW8</accession>
<gene>
    <name evidence="7" type="ORF">F8C90_01620</name>
</gene>
<sequence>MKGFLEYVPGESFLHTMNPVAKLAAAFLLVISCFTTSNFILLAVVIALDAVMAVQCKMVPQTIGLAKAVAAFSVILALIALLFTPQGDVLAPLPWGYIGTASVLNAVLIVVRLVACAVPLFLVFYVTKLTDMANALVKVLHVPYKYAFTFMSTVHFIPMFMNDMAGIMEAQMARGVEFDGGLVKKVRLMVPLCVPLLVSSVRKTNSAAIAAEVRGFNLRTRESGFKEYPFSGTDFAAMGIAAALLVVAILLRVLL</sequence>
<keyword evidence="3 6" id="KW-0812">Transmembrane</keyword>
<dbReference type="EMBL" id="WAJR01000002">
    <property type="protein sequence ID" value="KAB1642434.1"/>
    <property type="molecule type" value="Genomic_DNA"/>
</dbReference>
<dbReference type="InterPro" id="IPR051611">
    <property type="entry name" value="ECF_transporter_component"/>
</dbReference>
<feature type="transmembrane region" description="Helical" evidence="6">
    <location>
        <begin position="63"/>
        <end position="83"/>
    </location>
</feature>
<evidence type="ECO:0000256" key="6">
    <source>
        <dbReference type="SAM" id="Phobius"/>
    </source>
</evidence>
<feature type="transmembrane region" description="Helical" evidence="6">
    <location>
        <begin position="103"/>
        <end position="126"/>
    </location>
</feature>
<proteinExistence type="predicted"/>
<dbReference type="InterPro" id="IPR003339">
    <property type="entry name" value="ABC/ECF_trnsptr_transmembrane"/>
</dbReference>
<dbReference type="Proteomes" id="UP000468668">
    <property type="component" value="Unassembled WGS sequence"/>
</dbReference>
<comment type="subcellular location">
    <subcellularLocation>
        <location evidence="1">Membrane</location>
        <topology evidence="1">Multi-pass membrane protein</topology>
    </subcellularLocation>
</comment>
<name>A0A6N6NNW8_9ACTN</name>
<dbReference type="OrthoDB" id="6400at2"/>
<evidence type="ECO:0000313" key="7">
    <source>
        <dbReference type="EMBL" id="KAB1642434.1"/>
    </source>
</evidence>
<evidence type="ECO:0000313" key="8">
    <source>
        <dbReference type="Proteomes" id="UP000468668"/>
    </source>
</evidence>
<protein>
    <submittedName>
        <fullName evidence="7">Energy-coupling factor transporter transmembrane protein EcfT</fullName>
    </submittedName>
</protein>
<reference evidence="7 8" key="1">
    <citation type="submission" date="2019-09" db="EMBL/GenBank/DDBJ databases">
        <title>Whole genome shotgun sequencing (WGS) of Ellagibacter isourolithinifaciens DSM 104140(T) and Adlercreutzia muris DSM 29508(T).</title>
        <authorList>
            <person name="Stoll D.A."/>
            <person name="Danylec N."/>
            <person name="Huch M."/>
        </authorList>
    </citation>
    <scope>NUCLEOTIDE SEQUENCE [LARGE SCALE GENOMIC DNA]</scope>
    <source>
        <strain evidence="7 8">DSM 104140</strain>
    </source>
</reference>
<evidence type="ECO:0000256" key="4">
    <source>
        <dbReference type="ARBA" id="ARBA00022989"/>
    </source>
</evidence>
<keyword evidence="2" id="KW-1003">Cell membrane</keyword>
<dbReference type="PANTHER" id="PTHR34857">
    <property type="entry name" value="SLL0384 PROTEIN"/>
    <property type="match status" value="1"/>
</dbReference>
<dbReference type="CDD" id="cd16914">
    <property type="entry name" value="EcfT"/>
    <property type="match status" value="1"/>
</dbReference>
<evidence type="ECO:0000256" key="2">
    <source>
        <dbReference type="ARBA" id="ARBA00022475"/>
    </source>
</evidence>
<evidence type="ECO:0000256" key="1">
    <source>
        <dbReference type="ARBA" id="ARBA00004141"/>
    </source>
</evidence>
<keyword evidence="5 6" id="KW-0472">Membrane</keyword>